<dbReference type="AlphaFoldDB" id="A0A8S4D5Q5"/>
<feature type="domain" description="DNA/RNA non-specific endonuclease/pyrophosphatase/phosphodiesterase" evidence="8">
    <location>
        <begin position="191"/>
        <end position="435"/>
    </location>
</feature>
<dbReference type="InterPro" id="IPR044925">
    <property type="entry name" value="His-Me_finger_sf"/>
</dbReference>
<dbReference type="GO" id="GO:0006309">
    <property type="term" value="P:apoptotic DNA fragmentation"/>
    <property type="evidence" value="ECO:0007669"/>
    <property type="project" value="TreeGrafter"/>
</dbReference>
<keyword evidence="3" id="KW-0255">Endonuclease</keyword>
<feature type="domain" description="ENPP1-3/EXOG-like endonuclease/phosphodiesterase" evidence="7">
    <location>
        <begin position="192"/>
        <end position="408"/>
    </location>
</feature>
<keyword evidence="6" id="KW-0732">Signal</keyword>
<dbReference type="EMBL" id="CAJHNJ030000002">
    <property type="protein sequence ID" value="CAG9091302.1"/>
    <property type="molecule type" value="Genomic_DNA"/>
</dbReference>
<evidence type="ECO:0000256" key="3">
    <source>
        <dbReference type="ARBA" id="ARBA00022759"/>
    </source>
</evidence>
<keyword evidence="5" id="KW-0479">Metal-binding</keyword>
<evidence type="ECO:0000313" key="9">
    <source>
        <dbReference type="EMBL" id="CAG9091302.1"/>
    </source>
</evidence>
<evidence type="ECO:0000256" key="6">
    <source>
        <dbReference type="SAM" id="SignalP"/>
    </source>
</evidence>
<keyword evidence="3" id="KW-0378">Hydrolase</keyword>
<accession>A0A8S4D5Q5</accession>
<dbReference type="GO" id="GO:0003676">
    <property type="term" value="F:nucleic acid binding"/>
    <property type="evidence" value="ECO:0007669"/>
    <property type="project" value="InterPro"/>
</dbReference>
<dbReference type="Proteomes" id="UP000653454">
    <property type="component" value="Unassembled WGS sequence"/>
</dbReference>
<dbReference type="SMART" id="SM00477">
    <property type="entry name" value="NUC"/>
    <property type="match status" value="1"/>
</dbReference>
<dbReference type="Pfam" id="PF01223">
    <property type="entry name" value="Endonuclease_NS"/>
    <property type="match status" value="1"/>
</dbReference>
<protein>
    <submittedName>
        <fullName evidence="9">(diamondback moth) hypothetical protein</fullName>
    </submittedName>
</protein>
<feature type="binding site" evidence="5">
    <location>
        <position position="306"/>
    </location>
    <ligand>
        <name>Mg(2+)</name>
        <dbReference type="ChEBI" id="CHEBI:18420"/>
        <note>catalytic</note>
    </ligand>
</feature>
<comment type="caution">
    <text evidence="9">The sequence shown here is derived from an EMBL/GenBank/DDBJ whole genome shotgun (WGS) entry which is preliminary data.</text>
</comment>
<evidence type="ECO:0000259" key="8">
    <source>
        <dbReference type="SMART" id="SM00892"/>
    </source>
</evidence>
<gene>
    <name evidence="9" type="ORF">PLXY2_LOCUS913</name>
</gene>
<keyword evidence="2" id="KW-0540">Nuclease</keyword>
<feature type="signal peptide" evidence="6">
    <location>
        <begin position="1"/>
        <end position="18"/>
    </location>
</feature>
<dbReference type="SMART" id="SM00892">
    <property type="entry name" value="Endonuclease_NS"/>
    <property type="match status" value="1"/>
</dbReference>
<feature type="active site" description="Proton acceptor" evidence="4">
    <location>
        <position position="276"/>
    </location>
</feature>
<dbReference type="GO" id="GO:0004521">
    <property type="term" value="F:RNA endonuclease activity"/>
    <property type="evidence" value="ECO:0007669"/>
    <property type="project" value="TreeGrafter"/>
</dbReference>
<dbReference type="GO" id="GO:0005743">
    <property type="term" value="C:mitochondrial inner membrane"/>
    <property type="evidence" value="ECO:0007669"/>
    <property type="project" value="TreeGrafter"/>
</dbReference>
<reference evidence="9" key="1">
    <citation type="submission" date="2020-11" db="EMBL/GenBank/DDBJ databases">
        <authorList>
            <person name="Whiteford S."/>
        </authorList>
    </citation>
    <scope>NUCLEOTIDE SEQUENCE</scope>
</reference>
<dbReference type="Gene3D" id="3.40.570.10">
    <property type="entry name" value="Extracellular Endonuclease, subunit A"/>
    <property type="match status" value="1"/>
</dbReference>
<feature type="chain" id="PRO_5035745003" evidence="6">
    <location>
        <begin position="19"/>
        <end position="452"/>
    </location>
</feature>
<dbReference type="InterPro" id="IPR040255">
    <property type="entry name" value="Non-specific_endonuclease"/>
</dbReference>
<dbReference type="InterPro" id="IPR020821">
    <property type="entry name" value="ENPP1-3/EXOG-like_nuc-like"/>
</dbReference>
<dbReference type="GO" id="GO:0005634">
    <property type="term" value="C:nucleus"/>
    <property type="evidence" value="ECO:0007669"/>
    <property type="project" value="TreeGrafter"/>
</dbReference>
<comment type="similarity">
    <text evidence="1">Belongs to the DNA/RNA non-specific endonuclease family.</text>
</comment>
<evidence type="ECO:0000256" key="1">
    <source>
        <dbReference type="ARBA" id="ARBA00010052"/>
    </source>
</evidence>
<dbReference type="FunFam" id="3.40.570.10:FF:000007">
    <property type="entry name" value="Alkaline nuclease"/>
    <property type="match status" value="1"/>
</dbReference>
<evidence type="ECO:0000256" key="5">
    <source>
        <dbReference type="PIRSR" id="PIRSR640255-2"/>
    </source>
</evidence>
<proteinExistence type="inferred from homology"/>
<name>A0A8S4D5Q5_PLUXY</name>
<evidence type="ECO:0000313" key="10">
    <source>
        <dbReference type="Proteomes" id="UP000653454"/>
    </source>
</evidence>
<keyword evidence="10" id="KW-1185">Reference proteome</keyword>
<evidence type="ECO:0000259" key="7">
    <source>
        <dbReference type="SMART" id="SM00477"/>
    </source>
</evidence>
<organism evidence="9 10">
    <name type="scientific">Plutella xylostella</name>
    <name type="common">Diamondback moth</name>
    <name type="synonym">Plutella maculipennis</name>
    <dbReference type="NCBI Taxonomy" id="51655"/>
    <lineage>
        <taxon>Eukaryota</taxon>
        <taxon>Metazoa</taxon>
        <taxon>Ecdysozoa</taxon>
        <taxon>Arthropoda</taxon>
        <taxon>Hexapoda</taxon>
        <taxon>Insecta</taxon>
        <taxon>Pterygota</taxon>
        <taxon>Neoptera</taxon>
        <taxon>Endopterygota</taxon>
        <taxon>Lepidoptera</taxon>
        <taxon>Glossata</taxon>
        <taxon>Ditrysia</taxon>
        <taxon>Yponomeutoidea</taxon>
        <taxon>Plutellidae</taxon>
        <taxon>Plutella</taxon>
    </lineage>
</organism>
<evidence type="ECO:0000256" key="2">
    <source>
        <dbReference type="ARBA" id="ARBA00022722"/>
    </source>
</evidence>
<dbReference type="SUPFAM" id="SSF54060">
    <property type="entry name" value="His-Me finger endonucleases"/>
    <property type="match status" value="1"/>
</dbReference>
<evidence type="ECO:0000256" key="4">
    <source>
        <dbReference type="PIRSR" id="PIRSR640255-1"/>
    </source>
</evidence>
<dbReference type="PANTHER" id="PTHR13966">
    <property type="entry name" value="ENDONUCLEASE RELATED"/>
    <property type="match status" value="1"/>
</dbReference>
<dbReference type="GO" id="GO:0000014">
    <property type="term" value="F:single-stranded DNA endodeoxyribonuclease activity"/>
    <property type="evidence" value="ECO:0007669"/>
    <property type="project" value="TreeGrafter"/>
</dbReference>
<dbReference type="InterPro" id="IPR001604">
    <property type="entry name" value="Endo_G_ENPP1-like_dom"/>
</dbReference>
<dbReference type="PANTHER" id="PTHR13966:SF19">
    <property type="entry name" value="NUCLEASE EXOG, MITOCHONDRIAL"/>
    <property type="match status" value="1"/>
</dbReference>
<sequence length="452" mass="51104">MMLRGCVLVVALLAGVWSLPAELPEPGRLALELGEEEFEDYLDQYLALQQMKQANNVSEYLRTHSGCNFRVNGDLGQPQPVYLRGARYLSAADNSGVIHLDAGEKIRVVCVGNNRHIAHAALLDMDSVVEDGKATCVNGNIVYGSGWMNDETPFGELVCSGHSVSTAEYTGERCYNNNQVIRVGHVVDGVFHPWYWSCFDQARLEVLYVRYEQNPDNAVHQTSVSRPGWNAGTFYPGVAINTQYTQVQQKIEIASYVGEELADKYVTARQYLARGHLSAKTDFVFATGQRSTFFFINAAPQWQPFNAGNWNWLEQNLRARIGVARYRTMVYTGTFGVSQLRDQAGRLVDIYLHRDTNNNPQVPVPLYFYKVVYDESRQLGTAFVSINNPYYTEEEVKALTFCTDRCRNNPDFAWIGWQVDRIDLGYSFCCDVDDFRRTIPHLPAFTVNGLLV</sequence>
<dbReference type="InterPro" id="IPR044929">
    <property type="entry name" value="DNA/RNA_non-sp_Endonuclease_sf"/>
</dbReference>
<dbReference type="GO" id="GO:0046872">
    <property type="term" value="F:metal ion binding"/>
    <property type="evidence" value="ECO:0007669"/>
    <property type="project" value="UniProtKB-KW"/>
</dbReference>